<dbReference type="STRING" id="1440053.GCA_000718095_05109"/>
<dbReference type="Proteomes" id="UP000245992">
    <property type="component" value="Unassembled WGS sequence"/>
</dbReference>
<name>A0A2T7T8A1_9ACTN</name>
<proteinExistence type="predicted"/>
<evidence type="ECO:0000313" key="3">
    <source>
        <dbReference type="EMBL" id="PVE11296.1"/>
    </source>
</evidence>
<dbReference type="InterPro" id="IPR024370">
    <property type="entry name" value="PBP_domain"/>
</dbReference>
<evidence type="ECO:0000313" key="4">
    <source>
        <dbReference type="Proteomes" id="UP000245992"/>
    </source>
</evidence>
<dbReference type="EMBL" id="AZSP01000144">
    <property type="protein sequence ID" value="PVE11296.1"/>
    <property type="molecule type" value="Genomic_DNA"/>
</dbReference>
<sequence>MTSKGAQIHYTKKFDLSGLPTYKPQHMVSGTIRQSGNNYLGDSPVAKRWEKAFQKYQPDVTFQDNLVSSAVGIPSLYTGTADVAPMGREILWDELQGYQRQFNSQPLEVTVTTGSYDVTGWTNALAVFVNKANPLSKLSFSQIDGVFGAARTGVWDGQKWDPTKVRGADKNIRTWGQLGLTGDWADKPIHVYGYTPEYHFGNFVAKEAMQGSSSWNENIKQFANFTRPDGSLAIAGDVFMDELAKDPYGIAYSGIDFLKPGTKALPLSREDGGPFVSMSLDTVQDRSYPLTRSTYYYLIKGQDGKPDPKVKEFLRFILSREGQQIIMEDGKYLPLTPKVARKQLAKLN</sequence>
<dbReference type="Gene3D" id="3.40.190.10">
    <property type="entry name" value="Periplasmic binding protein-like II"/>
    <property type="match status" value="2"/>
</dbReference>
<dbReference type="SUPFAM" id="SSF53850">
    <property type="entry name" value="Periplasmic binding protein-like II"/>
    <property type="match status" value="1"/>
</dbReference>
<accession>A0A2T7T8A1</accession>
<reference evidence="3 4" key="1">
    <citation type="submission" date="2013-12" db="EMBL/GenBank/DDBJ databases">
        <title>Annotated genome of Streptomyces scopuliridis.</title>
        <authorList>
            <person name="Olson J.B."/>
        </authorList>
    </citation>
    <scope>NUCLEOTIDE SEQUENCE [LARGE SCALE GENOMIC DNA]</scope>
    <source>
        <strain evidence="3 4">RB72</strain>
    </source>
</reference>
<feature type="domain" description="PBP" evidence="2">
    <location>
        <begin position="44"/>
        <end position="321"/>
    </location>
</feature>
<gene>
    <name evidence="3" type="ORF">Y717_14725</name>
</gene>
<dbReference type="PANTHER" id="PTHR30570">
    <property type="entry name" value="PERIPLASMIC PHOSPHATE BINDING COMPONENT OF PHOSPHATE ABC TRANSPORTER"/>
    <property type="match status" value="1"/>
</dbReference>
<dbReference type="Pfam" id="PF12849">
    <property type="entry name" value="PBP_like_2"/>
    <property type="match status" value="1"/>
</dbReference>
<organism evidence="3 4">
    <name type="scientific">Streptomyces scopuliridis RB72</name>
    <dbReference type="NCBI Taxonomy" id="1440053"/>
    <lineage>
        <taxon>Bacteria</taxon>
        <taxon>Bacillati</taxon>
        <taxon>Actinomycetota</taxon>
        <taxon>Actinomycetes</taxon>
        <taxon>Kitasatosporales</taxon>
        <taxon>Streptomycetaceae</taxon>
        <taxon>Streptomyces</taxon>
    </lineage>
</organism>
<comment type="caution">
    <text evidence="3">The sequence shown here is derived from an EMBL/GenBank/DDBJ whole genome shotgun (WGS) entry which is preliminary data.</text>
</comment>
<protein>
    <recommendedName>
        <fullName evidence="2">PBP domain-containing protein</fullName>
    </recommendedName>
</protein>
<keyword evidence="4" id="KW-1185">Reference proteome</keyword>
<dbReference type="AlphaFoldDB" id="A0A2T7T8A1"/>
<evidence type="ECO:0000259" key="2">
    <source>
        <dbReference type="Pfam" id="PF12849"/>
    </source>
</evidence>
<evidence type="ECO:0000256" key="1">
    <source>
        <dbReference type="ARBA" id="ARBA00022729"/>
    </source>
</evidence>
<keyword evidence="1" id="KW-0732">Signal</keyword>
<dbReference type="InterPro" id="IPR050811">
    <property type="entry name" value="Phosphate_ABC_transporter"/>
</dbReference>
<dbReference type="PANTHER" id="PTHR30570:SF6">
    <property type="entry name" value="PHOSPHATE-BINDING PROTEIN PSTS"/>
    <property type="match status" value="1"/>
</dbReference>